<evidence type="ECO:0000256" key="1">
    <source>
        <dbReference type="ARBA" id="ARBA00009589"/>
    </source>
</evidence>
<dbReference type="Gene3D" id="3.40.50.1000">
    <property type="entry name" value="HAD superfamily/HAD-like"/>
    <property type="match status" value="1"/>
</dbReference>
<evidence type="ECO:0008006" key="6">
    <source>
        <dbReference type="Google" id="ProtNLM"/>
    </source>
</evidence>
<protein>
    <recommendedName>
        <fullName evidence="6">5'-nucleotidase</fullName>
    </recommendedName>
</protein>
<dbReference type="PANTHER" id="PTHR12103:SF22">
    <property type="entry name" value="HAD-SUPERFAMILY HYDROLASE, SUBFAMILY IG, 5'-NUCLEOTIDASE"/>
    <property type="match status" value="1"/>
</dbReference>
<sequence>MDKHAWLAYLIALTSIVRTTFSFQLTPARFSHAIQSNVRVFRSSARGELGDMAARNTPVDSNLRDNSRFSFGNSVVELGPIETSDLSKYLDNVQHTLIMDGLSSIYPKGNPCRGVFCSRSLNMSDIKVIGYDMDYTLVRYRVNVFESCAYGYAKDVLRRYGFWVEGLSFLSDIACRGLIVDKDHGNIVKVDRFGYVQDAMHGLKKLTPSEFTSLYGREMVDLRDEARWVFINTLFSVSECSLYMQLVERLDDNSLERNSVAPFNFNKCNTYNKLFSVASKAIFRAHVEGNMKKEIQEDPARFIELDLELVPTLVDQSLAGRKLALITNSNWEYTDRIMTYLVHEHFSRTGRPASTKTTTLTSDWRELFDLVIVSARKPDFFTGRNPVYRVLVPEAVQEGDEGSEGQQGLAQGAVMQEDFKMREGHVYNGGSARMVEKLFDCSSDSILYVGDHVFADLTIAKATLRWRTLLVMQELEKEVLELAHCTSKRKRVEDLVDNKMRCLQEINRLRMLAYHEPANRDGEVAIQRLTATLTQIDGEISDLLLTYGSSVNKFWGLMSRAGVYDKSHMMRQIEKYADIYTSRVSNLLHYTPHAFFYSSFQSLAHDKKTDLILFIEENNFEGGHG</sequence>
<dbReference type="InterPro" id="IPR023214">
    <property type="entry name" value="HAD_sf"/>
</dbReference>
<accession>A0A7S2G2W9</accession>
<keyword evidence="3" id="KW-0378">Hydrolase</keyword>
<dbReference type="InterPro" id="IPR008380">
    <property type="entry name" value="HAD-SF_hydro_IG_5-nucl"/>
</dbReference>
<organism evidence="5">
    <name type="scientific">Octactis speculum</name>
    <dbReference type="NCBI Taxonomy" id="3111310"/>
    <lineage>
        <taxon>Eukaryota</taxon>
        <taxon>Sar</taxon>
        <taxon>Stramenopiles</taxon>
        <taxon>Ochrophyta</taxon>
        <taxon>Dictyochophyceae</taxon>
        <taxon>Dictyochales</taxon>
        <taxon>Dictyochaceae</taxon>
        <taxon>Octactis</taxon>
    </lineage>
</organism>
<dbReference type="PANTHER" id="PTHR12103">
    <property type="entry name" value="5'-NUCLEOTIDASE DOMAIN-CONTAINING"/>
    <property type="match status" value="1"/>
</dbReference>
<dbReference type="AlphaFoldDB" id="A0A7S2G2W9"/>
<dbReference type="InterPro" id="IPR036412">
    <property type="entry name" value="HAD-like_sf"/>
</dbReference>
<keyword evidence="2" id="KW-0479">Metal-binding</keyword>
<comment type="similarity">
    <text evidence="1">Belongs to the 5'(3')-deoxyribonucleotidase family.</text>
</comment>
<dbReference type="GO" id="GO:0046872">
    <property type="term" value="F:metal ion binding"/>
    <property type="evidence" value="ECO:0007669"/>
    <property type="project" value="UniProtKB-KW"/>
</dbReference>
<evidence type="ECO:0000256" key="4">
    <source>
        <dbReference type="ARBA" id="ARBA00022842"/>
    </source>
</evidence>
<dbReference type="GO" id="GO:0008253">
    <property type="term" value="F:5'-nucleotidase activity"/>
    <property type="evidence" value="ECO:0007669"/>
    <property type="project" value="TreeGrafter"/>
</dbReference>
<proteinExistence type="inferred from homology"/>
<dbReference type="NCBIfam" id="TIGR02244">
    <property type="entry name" value="HAD-IG-Ncltidse"/>
    <property type="match status" value="1"/>
</dbReference>
<dbReference type="Pfam" id="PF05761">
    <property type="entry name" value="5_nucleotid"/>
    <property type="match status" value="1"/>
</dbReference>
<dbReference type="EMBL" id="HBGS01030640">
    <property type="protein sequence ID" value="CAD9429422.1"/>
    <property type="molecule type" value="Transcribed_RNA"/>
</dbReference>
<evidence type="ECO:0000256" key="3">
    <source>
        <dbReference type="ARBA" id="ARBA00022801"/>
    </source>
</evidence>
<reference evidence="5" key="1">
    <citation type="submission" date="2021-01" db="EMBL/GenBank/DDBJ databases">
        <authorList>
            <person name="Corre E."/>
            <person name="Pelletier E."/>
            <person name="Niang G."/>
            <person name="Scheremetjew M."/>
            <person name="Finn R."/>
            <person name="Kale V."/>
            <person name="Holt S."/>
            <person name="Cochrane G."/>
            <person name="Meng A."/>
            <person name="Brown T."/>
            <person name="Cohen L."/>
        </authorList>
    </citation>
    <scope>NUCLEOTIDE SEQUENCE</scope>
    <source>
        <strain evidence="5">CCMP1381</strain>
    </source>
</reference>
<name>A0A7S2G2W9_9STRA</name>
<keyword evidence="4" id="KW-0460">Magnesium</keyword>
<gene>
    <name evidence="5" type="ORF">DSPE1174_LOCUS15645</name>
</gene>
<evidence type="ECO:0000313" key="5">
    <source>
        <dbReference type="EMBL" id="CAD9429422.1"/>
    </source>
</evidence>
<evidence type="ECO:0000256" key="2">
    <source>
        <dbReference type="ARBA" id="ARBA00022723"/>
    </source>
</evidence>
<dbReference type="SUPFAM" id="SSF56784">
    <property type="entry name" value="HAD-like"/>
    <property type="match status" value="1"/>
</dbReference>